<gene>
    <name evidence="1" type="ORF">AIK92_23760</name>
</gene>
<evidence type="ECO:0000313" key="1">
    <source>
        <dbReference type="EMBL" id="MID47897.1"/>
    </source>
</evidence>
<dbReference type="AlphaFoldDB" id="A0A6C8XPX9"/>
<name>A0A6C8XPX9_SALET</name>
<dbReference type="SUPFAM" id="SSF53756">
    <property type="entry name" value="UDP-Glycosyltransferase/glycogen phosphorylase"/>
    <property type="match status" value="1"/>
</dbReference>
<organism evidence="1">
    <name type="scientific">Salmonella enterica subsp. enterica serovar Braenderup</name>
    <dbReference type="NCBI Taxonomy" id="149391"/>
    <lineage>
        <taxon>Bacteria</taxon>
        <taxon>Pseudomonadati</taxon>
        <taxon>Pseudomonadota</taxon>
        <taxon>Gammaproteobacteria</taxon>
        <taxon>Enterobacterales</taxon>
        <taxon>Enterobacteriaceae</taxon>
        <taxon>Salmonella</taxon>
    </lineage>
</organism>
<protein>
    <submittedName>
        <fullName evidence="1">Glycosyltransferase family 1 protein</fullName>
    </submittedName>
</protein>
<sequence>MLLIYTGSYPDDKCGVGDYVYNLNQEIKKNYTVNVVKLSLFELIYKIVSNRKIIKLINIQYPSIGFSTNKIAAFKPHVAFILAKLVGLKTSITLHEFSSLSKRAQYFLKIFKLADYIIFTT</sequence>
<reference evidence="1" key="1">
    <citation type="submission" date="2018-06" db="EMBL/GenBank/DDBJ databases">
        <authorList>
            <consortium name="GenomeTrakr network: Whole genome sequencing for foodborne pathogen traceback"/>
        </authorList>
    </citation>
    <scope>NUCLEOTIDE SEQUENCE [LARGE SCALE GENOMIC DNA]</scope>
    <source>
        <strain evidence="1">FDA00007829</strain>
    </source>
</reference>
<comment type="caution">
    <text evidence="1">The sequence shown here is derived from an EMBL/GenBank/DDBJ whole genome shotgun (WGS) entry which is preliminary data.</text>
</comment>
<dbReference type="GO" id="GO:0016740">
    <property type="term" value="F:transferase activity"/>
    <property type="evidence" value="ECO:0007669"/>
    <property type="project" value="UniProtKB-KW"/>
</dbReference>
<feature type="non-terminal residue" evidence="1">
    <location>
        <position position="121"/>
    </location>
</feature>
<dbReference type="Proteomes" id="UP000885308">
    <property type="component" value="Unassembled WGS sequence"/>
</dbReference>
<keyword evidence="1" id="KW-0808">Transferase</keyword>
<dbReference type="EMBL" id="RSGD01000046">
    <property type="protein sequence ID" value="MID47897.1"/>
    <property type="molecule type" value="Genomic_DNA"/>
</dbReference>
<accession>A0A6C8XPX9</accession>
<proteinExistence type="predicted"/>